<sequence length="105" mass="11730">METTRQFHYGTVLEAITILREQGYGHDFTVYDGKLKADGRFFCPDELEITDVYRYEGDTDPADEAIVFALSAQCGLKGILVAGYGADTDGSGQLIAQLHYRYLRP</sequence>
<evidence type="ECO:0000313" key="2">
    <source>
        <dbReference type="Proteomes" id="UP000535020"/>
    </source>
</evidence>
<keyword evidence="2" id="KW-1185">Reference proteome</keyword>
<organism evidence="1 2">
    <name type="scientific">Flavobacterium agri</name>
    <dbReference type="NCBI Taxonomy" id="2743471"/>
    <lineage>
        <taxon>Bacteria</taxon>
        <taxon>Pseudomonadati</taxon>
        <taxon>Bacteroidota</taxon>
        <taxon>Flavobacteriia</taxon>
        <taxon>Flavobacteriales</taxon>
        <taxon>Flavobacteriaceae</taxon>
        <taxon>Flavobacterium</taxon>
    </lineage>
</organism>
<gene>
    <name evidence="1" type="ORF">HZF10_01895</name>
</gene>
<dbReference type="EMBL" id="JACBJI010000001">
    <property type="protein sequence ID" value="NYA69656.1"/>
    <property type="molecule type" value="Genomic_DNA"/>
</dbReference>
<dbReference type="AlphaFoldDB" id="A0A7Y8XZ73"/>
<accession>A0A7Y8XZ73</accession>
<comment type="caution">
    <text evidence="1">The sequence shown here is derived from an EMBL/GenBank/DDBJ whole genome shotgun (WGS) entry which is preliminary data.</text>
</comment>
<protein>
    <recommendedName>
        <fullName evidence="3">Phosphoribosylpyrophosphate synthetase</fullName>
    </recommendedName>
</protein>
<name>A0A7Y8XZ73_9FLAO</name>
<reference evidence="1 2" key="1">
    <citation type="submission" date="2020-07" db="EMBL/GenBank/DDBJ databases">
        <authorList>
            <person name="Sun Q."/>
        </authorList>
    </citation>
    <scope>NUCLEOTIDE SEQUENCE [LARGE SCALE GENOMIC DNA]</scope>
    <source>
        <strain evidence="1 2">MAH-1</strain>
    </source>
</reference>
<evidence type="ECO:0008006" key="3">
    <source>
        <dbReference type="Google" id="ProtNLM"/>
    </source>
</evidence>
<evidence type="ECO:0000313" key="1">
    <source>
        <dbReference type="EMBL" id="NYA69656.1"/>
    </source>
</evidence>
<dbReference type="Proteomes" id="UP000535020">
    <property type="component" value="Unassembled WGS sequence"/>
</dbReference>
<proteinExistence type="predicted"/>